<keyword evidence="4" id="KW-1185">Reference proteome</keyword>
<dbReference type="InterPro" id="IPR051213">
    <property type="entry name" value="START_lipid_transfer"/>
</dbReference>
<dbReference type="eggNOG" id="COG2867">
    <property type="taxonomic scope" value="Bacteria"/>
</dbReference>
<evidence type="ECO:0000256" key="1">
    <source>
        <dbReference type="SAM" id="SignalP"/>
    </source>
</evidence>
<name>B8FGJ3_DESAL</name>
<organism evidence="3 4">
    <name type="scientific">Desulfatibacillum aliphaticivorans</name>
    <dbReference type="NCBI Taxonomy" id="218208"/>
    <lineage>
        <taxon>Bacteria</taxon>
        <taxon>Pseudomonadati</taxon>
        <taxon>Thermodesulfobacteriota</taxon>
        <taxon>Desulfobacteria</taxon>
        <taxon>Desulfobacterales</taxon>
        <taxon>Desulfatibacillaceae</taxon>
        <taxon>Desulfatibacillum</taxon>
    </lineage>
</organism>
<dbReference type="Gene3D" id="3.30.530.20">
    <property type="match status" value="1"/>
</dbReference>
<dbReference type="GO" id="GO:0008289">
    <property type="term" value="F:lipid binding"/>
    <property type="evidence" value="ECO:0007669"/>
    <property type="project" value="InterPro"/>
</dbReference>
<dbReference type="HOGENOM" id="CLU_820689_0_0_7"/>
<dbReference type="PANTHER" id="PTHR19308:SF14">
    <property type="entry name" value="START DOMAIN-CONTAINING PROTEIN"/>
    <property type="match status" value="1"/>
</dbReference>
<dbReference type="InterPro" id="IPR023393">
    <property type="entry name" value="START-like_dom_sf"/>
</dbReference>
<reference evidence="3 4" key="1">
    <citation type="journal article" date="2012" name="Environ. Microbiol.">
        <title>The genome sequence of Desulfatibacillum alkenivorans AK-01: a blueprint for anaerobic alkane oxidation.</title>
        <authorList>
            <person name="Callaghan A.V."/>
            <person name="Morris B.E."/>
            <person name="Pereira I.A."/>
            <person name="McInerney M.J."/>
            <person name="Austin R.N."/>
            <person name="Groves J.T."/>
            <person name="Kukor J.J."/>
            <person name="Suflita J.M."/>
            <person name="Young L.Y."/>
            <person name="Zylstra G.J."/>
            <person name="Wawrik B."/>
        </authorList>
    </citation>
    <scope>NUCLEOTIDE SEQUENCE [LARGE SCALE GENOMIC DNA]</scope>
    <source>
        <strain evidence="3 4">AK-01</strain>
    </source>
</reference>
<evidence type="ECO:0000313" key="4">
    <source>
        <dbReference type="Proteomes" id="UP000000739"/>
    </source>
</evidence>
<dbReference type="SUPFAM" id="SSF55961">
    <property type="entry name" value="Bet v1-like"/>
    <property type="match status" value="1"/>
</dbReference>
<feature type="chain" id="PRO_5002869317" evidence="1">
    <location>
        <begin position="25"/>
        <end position="350"/>
    </location>
</feature>
<evidence type="ECO:0000313" key="3">
    <source>
        <dbReference type="EMBL" id="ACL04902.1"/>
    </source>
</evidence>
<dbReference type="PANTHER" id="PTHR19308">
    <property type="entry name" value="PHOSPHATIDYLCHOLINE TRANSFER PROTEIN"/>
    <property type="match status" value="1"/>
</dbReference>
<dbReference type="GO" id="GO:0005737">
    <property type="term" value="C:cytoplasm"/>
    <property type="evidence" value="ECO:0007669"/>
    <property type="project" value="UniProtKB-ARBA"/>
</dbReference>
<dbReference type="KEGG" id="dal:Dalk_3212"/>
<dbReference type="PROSITE" id="PS50848">
    <property type="entry name" value="START"/>
    <property type="match status" value="1"/>
</dbReference>
<protein>
    <submittedName>
        <fullName evidence="3">Lipid-binding START domain protein</fullName>
    </submittedName>
</protein>
<dbReference type="AlphaFoldDB" id="B8FGJ3"/>
<dbReference type="RefSeq" id="WP_015947962.1">
    <property type="nucleotide sequence ID" value="NC_011768.1"/>
</dbReference>
<keyword evidence="1" id="KW-0732">Signal</keyword>
<feature type="signal peptide" evidence="1">
    <location>
        <begin position="1"/>
        <end position="24"/>
    </location>
</feature>
<dbReference type="Pfam" id="PF01852">
    <property type="entry name" value="START"/>
    <property type="match status" value="1"/>
</dbReference>
<feature type="domain" description="START" evidence="2">
    <location>
        <begin position="31"/>
        <end position="212"/>
    </location>
</feature>
<gene>
    <name evidence="3" type="ordered locus">Dalk_3212</name>
</gene>
<dbReference type="EMBL" id="CP001322">
    <property type="protein sequence ID" value="ACL04902.1"/>
    <property type="molecule type" value="Genomic_DNA"/>
</dbReference>
<sequence>MKKALILLALLAAAFIAAAPLCMAEIQYGEWELVMDKNGIKAYSRKVEGSGIFEFRAVAVVDAPIEVVGETLRDVPACADWLPYCQEARLLEMTDRNHFSTYNIFNLPWPLKDRDLALGTDTEYDLVHGRAVSNFRNIVTPACPESDDYIRMPSLKGQYVFEFITRERTGIIQTYRADLAGAIPDWMANIATKYMMYDTYMNLKTLFKKEKYIEAAKQSPDREVCLNILENKKRVKEILVARLREFIQDQDFIEMILADRDIDGVLLSDNGRTSETILYGWGSDQSKKTAVQGILRAYLTAQGQCEETIKAAVKDDLLVETILHGPEQAGQTSPKIIETYLKGSSVIASN</sequence>
<dbReference type="CDD" id="cd08876">
    <property type="entry name" value="START_1"/>
    <property type="match status" value="1"/>
</dbReference>
<proteinExistence type="predicted"/>
<dbReference type="Proteomes" id="UP000000739">
    <property type="component" value="Chromosome"/>
</dbReference>
<dbReference type="InterPro" id="IPR028347">
    <property type="entry name" value="START_dom_prot"/>
</dbReference>
<evidence type="ECO:0000259" key="2">
    <source>
        <dbReference type="PROSITE" id="PS50848"/>
    </source>
</evidence>
<accession>B8FGJ3</accession>
<dbReference type="InterPro" id="IPR002913">
    <property type="entry name" value="START_lipid-bd_dom"/>
</dbReference>